<sequence>MAGPGEKNEIIDLHELCIEGDFAELKSVLNSSKDIDVNRYKLFVYRPLPNNSTGTDGLVDVDDEYQSEEDISDSGIMFDYRSPLFYAILHDRLACVKLLIEHGANTEKLRPWGLNALCLSCFCGHVRLVEYFLNLNLNVNLTDKPSATDNYFGSLSNEHEHKIKMREMHSRVAQDMGMFHYPLHIAIKQDSIQLIKLLLNYKQKFDMEITEAYTKKTALHIAAGKCSTE</sequence>
<dbReference type="AlphaFoldDB" id="A0A8S3HYB3"/>
<dbReference type="SMART" id="SM00248">
    <property type="entry name" value="ANK"/>
    <property type="match status" value="4"/>
</dbReference>
<keyword evidence="2 3" id="KW-0040">ANK repeat</keyword>
<organism evidence="4 5">
    <name type="scientific">Rotaria magnacalcarata</name>
    <dbReference type="NCBI Taxonomy" id="392030"/>
    <lineage>
        <taxon>Eukaryota</taxon>
        <taxon>Metazoa</taxon>
        <taxon>Spiralia</taxon>
        <taxon>Gnathifera</taxon>
        <taxon>Rotifera</taxon>
        <taxon>Eurotatoria</taxon>
        <taxon>Bdelloidea</taxon>
        <taxon>Philodinida</taxon>
        <taxon>Philodinidae</taxon>
        <taxon>Rotaria</taxon>
    </lineage>
</organism>
<evidence type="ECO:0000256" key="3">
    <source>
        <dbReference type="PROSITE-ProRule" id="PRU00023"/>
    </source>
</evidence>
<evidence type="ECO:0000256" key="2">
    <source>
        <dbReference type="ARBA" id="ARBA00023043"/>
    </source>
</evidence>
<dbReference type="PANTHER" id="PTHR24198">
    <property type="entry name" value="ANKYRIN REPEAT AND PROTEIN KINASE DOMAIN-CONTAINING PROTEIN"/>
    <property type="match status" value="1"/>
</dbReference>
<accession>A0A8S3HYB3</accession>
<keyword evidence="1" id="KW-0677">Repeat</keyword>
<evidence type="ECO:0000313" key="4">
    <source>
        <dbReference type="EMBL" id="CAF5191045.1"/>
    </source>
</evidence>
<evidence type="ECO:0000256" key="1">
    <source>
        <dbReference type="ARBA" id="ARBA00022737"/>
    </source>
</evidence>
<dbReference type="InterPro" id="IPR036770">
    <property type="entry name" value="Ankyrin_rpt-contain_sf"/>
</dbReference>
<dbReference type="EMBL" id="CAJOBJ010337760">
    <property type="protein sequence ID" value="CAF5191045.1"/>
    <property type="molecule type" value="Genomic_DNA"/>
</dbReference>
<comment type="caution">
    <text evidence="4">The sequence shown here is derived from an EMBL/GenBank/DDBJ whole genome shotgun (WGS) entry which is preliminary data.</text>
</comment>
<evidence type="ECO:0000313" key="5">
    <source>
        <dbReference type="Proteomes" id="UP000681720"/>
    </source>
</evidence>
<dbReference type="PANTHER" id="PTHR24198:SF165">
    <property type="entry name" value="ANKYRIN REPEAT-CONTAINING PROTEIN-RELATED"/>
    <property type="match status" value="1"/>
</dbReference>
<dbReference type="SUPFAM" id="SSF48403">
    <property type="entry name" value="Ankyrin repeat"/>
    <property type="match status" value="1"/>
</dbReference>
<dbReference type="Pfam" id="PF12796">
    <property type="entry name" value="Ank_2"/>
    <property type="match status" value="1"/>
</dbReference>
<gene>
    <name evidence="4" type="ORF">GIL414_LOCUS73045</name>
</gene>
<dbReference type="Proteomes" id="UP000681720">
    <property type="component" value="Unassembled WGS sequence"/>
</dbReference>
<dbReference type="Gene3D" id="1.25.40.20">
    <property type="entry name" value="Ankyrin repeat-containing domain"/>
    <property type="match status" value="2"/>
</dbReference>
<feature type="repeat" description="ANK" evidence="3">
    <location>
        <begin position="79"/>
        <end position="111"/>
    </location>
</feature>
<dbReference type="InterPro" id="IPR002110">
    <property type="entry name" value="Ankyrin_rpt"/>
</dbReference>
<dbReference type="PROSITE" id="PS50088">
    <property type="entry name" value="ANK_REPEAT"/>
    <property type="match status" value="1"/>
</dbReference>
<reference evidence="4" key="1">
    <citation type="submission" date="2021-02" db="EMBL/GenBank/DDBJ databases">
        <authorList>
            <person name="Nowell W R."/>
        </authorList>
    </citation>
    <scope>NUCLEOTIDE SEQUENCE</scope>
</reference>
<name>A0A8S3HYB3_9BILA</name>
<feature type="non-terminal residue" evidence="4">
    <location>
        <position position="1"/>
    </location>
</feature>
<proteinExistence type="predicted"/>
<protein>
    <submittedName>
        <fullName evidence="4">Uncharacterized protein</fullName>
    </submittedName>
</protein>